<organism evidence="1 2">
    <name type="scientific">Thelephora ganbajun</name>
    <name type="common">Ganba fungus</name>
    <dbReference type="NCBI Taxonomy" id="370292"/>
    <lineage>
        <taxon>Eukaryota</taxon>
        <taxon>Fungi</taxon>
        <taxon>Dikarya</taxon>
        <taxon>Basidiomycota</taxon>
        <taxon>Agaricomycotina</taxon>
        <taxon>Agaricomycetes</taxon>
        <taxon>Thelephorales</taxon>
        <taxon>Thelephoraceae</taxon>
        <taxon>Thelephora</taxon>
    </lineage>
</organism>
<comment type="caution">
    <text evidence="1">The sequence shown here is derived from an EMBL/GenBank/DDBJ whole genome shotgun (WGS) entry which is preliminary data.</text>
</comment>
<reference evidence="1" key="1">
    <citation type="submission" date="2019-10" db="EMBL/GenBank/DDBJ databases">
        <authorList>
            <consortium name="DOE Joint Genome Institute"/>
            <person name="Kuo A."/>
            <person name="Miyauchi S."/>
            <person name="Kiss E."/>
            <person name="Drula E."/>
            <person name="Kohler A."/>
            <person name="Sanchez-Garcia M."/>
            <person name="Andreopoulos B."/>
            <person name="Barry K.W."/>
            <person name="Bonito G."/>
            <person name="Buee M."/>
            <person name="Carver A."/>
            <person name="Chen C."/>
            <person name="Cichocki N."/>
            <person name="Clum A."/>
            <person name="Culley D."/>
            <person name="Crous P.W."/>
            <person name="Fauchery L."/>
            <person name="Girlanda M."/>
            <person name="Hayes R."/>
            <person name="Keri Z."/>
            <person name="Labutti K."/>
            <person name="Lipzen A."/>
            <person name="Lombard V."/>
            <person name="Magnuson J."/>
            <person name="Maillard F."/>
            <person name="Morin E."/>
            <person name="Murat C."/>
            <person name="Nolan M."/>
            <person name="Ohm R."/>
            <person name="Pangilinan J."/>
            <person name="Pereira M."/>
            <person name="Perotto S."/>
            <person name="Peter M."/>
            <person name="Riley R."/>
            <person name="Sitrit Y."/>
            <person name="Stielow B."/>
            <person name="Szollosi G."/>
            <person name="Zifcakova L."/>
            <person name="Stursova M."/>
            <person name="Spatafora J.W."/>
            <person name="Tedersoo L."/>
            <person name="Vaario L.-M."/>
            <person name="Yamada A."/>
            <person name="Yan M."/>
            <person name="Wang P."/>
            <person name="Xu J."/>
            <person name="Bruns T."/>
            <person name="Baldrian P."/>
            <person name="Vilgalys R."/>
            <person name="Henrissat B."/>
            <person name="Grigoriev I.V."/>
            <person name="Hibbett D."/>
            <person name="Nagy L.G."/>
            <person name="Martin F.M."/>
        </authorList>
    </citation>
    <scope>NUCLEOTIDE SEQUENCE</scope>
    <source>
        <strain evidence="1">P2</strain>
    </source>
</reference>
<dbReference type="EMBL" id="MU118010">
    <property type="protein sequence ID" value="KAF9648628.1"/>
    <property type="molecule type" value="Genomic_DNA"/>
</dbReference>
<gene>
    <name evidence="1" type="ORF">BDM02DRAFT_3186952</name>
</gene>
<evidence type="ECO:0000313" key="1">
    <source>
        <dbReference type="EMBL" id="KAF9648628.1"/>
    </source>
</evidence>
<reference evidence="1" key="2">
    <citation type="journal article" date="2020" name="Nat. Commun.">
        <title>Large-scale genome sequencing of mycorrhizal fungi provides insights into the early evolution of symbiotic traits.</title>
        <authorList>
            <person name="Miyauchi S."/>
            <person name="Kiss E."/>
            <person name="Kuo A."/>
            <person name="Drula E."/>
            <person name="Kohler A."/>
            <person name="Sanchez-Garcia M."/>
            <person name="Morin E."/>
            <person name="Andreopoulos B."/>
            <person name="Barry K.W."/>
            <person name="Bonito G."/>
            <person name="Buee M."/>
            <person name="Carver A."/>
            <person name="Chen C."/>
            <person name="Cichocki N."/>
            <person name="Clum A."/>
            <person name="Culley D."/>
            <person name="Crous P.W."/>
            <person name="Fauchery L."/>
            <person name="Girlanda M."/>
            <person name="Hayes R.D."/>
            <person name="Keri Z."/>
            <person name="LaButti K."/>
            <person name="Lipzen A."/>
            <person name="Lombard V."/>
            <person name="Magnuson J."/>
            <person name="Maillard F."/>
            <person name="Murat C."/>
            <person name="Nolan M."/>
            <person name="Ohm R.A."/>
            <person name="Pangilinan J."/>
            <person name="Pereira M.F."/>
            <person name="Perotto S."/>
            <person name="Peter M."/>
            <person name="Pfister S."/>
            <person name="Riley R."/>
            <person name="Sitrit Y."/>
            <person name="Stielow J.B."/>
            <person name="Szollosi G."/>
            <person name="Zifcakova L."/>
            <person name="Stursova M."/>
            <person name="Spatafora J.W."/>
            <person name="Tedersoo L."/>
            <person name="Vaario L.M."/>
            <person name="Yamada A."/>
            <person name="Yan M."/>
            <person name="Wang P."/>
            <person name="Xu J."/>
            <person name="Bruns T."/>
            <person name="Baldrian P."/>
            <person name="Vilgalys R."/>
            <person name="Dunand C."/>
            <person name="Henrissat B."/>
            <person name="Grigoriev I.V."/>
            <person name="Hibbett D."/>
            <person name="Nagy L.G."/>
            <person name="Martin F.M."/>
        </authorList>
    </citation>
    <scope>NUCLEOTIDE SEQUENCE</scope>
    <source>
        <strain evidence="1">P2</strain>
    </source>
</reference>
<protein>
    <submittedName>
        <fullName evidence="1">Polysaccharide lyase family 8 protein</fullName>
    </submittedName>
</protein>
<name>A0ACB6ZGX1_THEGA</name>
<keyword evidence="2" id="KW-1185">Reference proteome</keyword>
<proteinExistence type="predicted"/>
<dbReference type="Proteomes" id="UP000886501">
    <property type="component" value="Unassembled WGS sequence"/>
</dbReference>
<keyword evidence="1" id="KW-0456">Lyase</keyword>
<sequence>MLSLKQLVLYAPLALYNFSVLVTGQSSSSTSSSSSPFPTGDIKIILERGFTYTARAQADVSHIPTWIQTLSTEGMWPASEVDLTTGCDARRANWPAQRHWSRILTMASAYHGGIPIPDGDKYVKDPVVLDALGRAMDYWFAHDYTNDACLEYGGHSQCPCGTPGLWNTNWYSNIILIPGFVGKVCNLVHEELSTVQLENCNRMLARTYGTFDRFVGGVGYLTGANTLGVASIALDYGLLNNNATIVFDAYRRLHNEVVIVDKIRGDGIRRDGSFGQHSGVIYNGNYGKDFLNANLEFESKAAGTKYAAGAGPEGAFELLVGGDAWIIYRNTKTGVLHWDFSVEGRFISFPVVDGQATASINFNITELIELGHLWNSDTLINVGNSLNTSSNDANVGDIRGNKMFYTNDYMIHRGPGYVSTLKMYSNRTKNTECLNSQNVYGFHLSDGTLYTYLAGDEYEDIAASWDWNLIPGITTDYGGTTLRCNLTESVGIQAFVGGVSDGEVGAAVMRYTNPVTGSITFQKAWFFLDDDVQVVMLSDVTSNSSSPIISVLDQKKHVGSYYVDGDEIEPSSAKRDGATRRLRSHGLGHNHHTRQKAFAALPTVNVTRHPGIQSLWHANVGYSFDLGSPVSVSVQTGNKTGNWSALGISTQPPSNVDMFAAWIEQSEEQCSLVYKIFPAMDRASFQRKALRHQSHHWVLINDKTTSAILDTREDTAFVIFWDANGGSVTVPRLSGFADVTVSSNTNSAIIYHRSTGEVVVSDPSQTASTLVLDLEAGIIGERPPGFEAEPQRELIFSLPSGGLAGSSVSQSL</sequence>
<evidence type="ECO:0000313" key="2">
    <source>
        <dbReference type="Proteomes" id="UP000886501"/>
    </source>
</evidence>
<accession>A0ACB6ZGX1</accession>